<dbReference type="PANTHER" id="PTHR13130:SF4">
    <property type="entry name" value="MEDIATOR OF RNA POLYMERASE II TRANSCRIPTION SUBUNIT 27"/>
    <property type="match status" value="1"/>
</dbReference>
<proteinExistence type="inferred from homology"/>
<feature type="region of interest" description="Disordered" evidence="6">
    <location>
        <begin position="101"/>
        <end position="126"/>
    </location>
</feature>
<accession>A0A550CY03</accession>
<keyword evidence="8" id="KW-1185">Reference proteome</keyword>
<dbReference type="EMBL" id="VDMD01000001">
    <property type="protein sequence ID" value="TRM69674.1"/>
    <property type="molecule type" value="Genomic_DNA"/>
</dbReference>
<dbReference type="Proteomes" id="UP000320762">
    <property type="component" value="Unassembled WGS sequence"/>
</dbReference>
<dbReference type="Pfam" id="PF11571">
    <property type="entry name" value="Med27"/>
    <property type="match status" value="1"/>
</dbReference>
<evidence type="ECO:0000256" key="4">
    <source>
        <dbReference type="ARBA" id="ARBA00023163"/>
    </source>
</evidence>
<keyword evidence="3" id="KW-0805">Transcription regulation</keyword>
<evidence type="ECO:0000256" key="2">
    <source>
        <dbReference type="ARBA" id="ARBA00008048"/>
    </source>
</evidence>
<evidence type="ECO:0000313" key="8">
    <source>
        <dbReference type="Proteomes" id="UP000320762"/>
    </source>
</evidence>
<name>A0A550CY03_9AGAR</name>
<gene>
    <name evidence="7" type="ORF">BD626DRAFT_474937</name>
</gene>
<evidence type="ECO:0000256" key="3">
    <source>
        <dbReference type="ARBA" id="ARBA00023015"/>
    </source>
</evidence>
<reference evidence="7 8" key="1">
    <citation type="journal article" date="2019" name="New Phytol.">
        <title>Comparative genomics reveals unique wood-decay strategies and fruiting body development in the Schizophyllaceae.</title>
        <authorList>
            <person name="Almasi E."/>
            <person name="Sahu N."/>
            <person name="Krizsan K."/>
            <person name="Balint B."/>
            <person name="Kovacs G.M."/>
            <person name="Kiss B."/>
            <person name="Cseklye J."/>
            <person name="Drula E."/>
            <person name="Henrissat B."/>
            <person name="Nagy I."/>
            <person name="Chovatia M."/>
            <person name="Adam C."/>
            <person name="LaButti K."/>
            <person name="Lipzen A."/>
            <person name="Riley R."/>
            <person name="Grigoriev I.V."/>
            <person name="Nagy L.G."/>
        </authorList>
    </citation>
    <scope>NUCLEOTIDE SEQUENCE [LARGE SCALE GENOMIC DNA]</scope>
    <source>
        <strain evidence="7 8">NL-1724</strain>
    </source>
</reference>
<organism evidence="7 8">
    <name type="scientific">Schizophyllum amplum</name>
    <dbReference type="NCBI Taxonomy" id="97359"/>
    <lineage>
        <taxon>Eukaryota</taxon>
        <taxon>Fungi</taxon>
        <taxon>Dikarya</taxon>
        <taxon>Basidiomycota</taxon>
        <taxon>Agaricomycotina</taxon>
        <taxon>Agaricomycetes</taxon>
        <taxon>Agaricomycetidae</taxon>
        <taxon>Agaricales</taxon>
        <taxon>Schizophyllaceae</taxon>
        <taxon>Schizophyllum</taxon>
    </lineage>
</organism>
<evidence type="ECO:0000256" key="1">
    <source>
        <dbReference type="ARBA" id="ARBA00004123"/>
    </source>
</evidence>
<comment type="caution">
    <text evidence="7">The sequence shown here is derived from an EMBL/GenBank/DDBJ whole genome shotgun (WGS) entry which is preliminary data.</text>
</comment>
<dbReference type="STRING" id="97359.A0A550CY03"/>
<dbReference type="GO" id="GO:0016592">
    <property type="term" value="C:mediator complex"/>
    <property type="evidence" value="ECO:0007669"/>
    <property type="project" value="InterPro"/>
</dbReference>
<keyword evidence="5" id="KW-0539">Nucleus</keyword>
<dbReference type="OrthoDB" id="10261040at2759"/>
<keyword evidence="4" id="KW-0804">Transcription</keyword>
<evidence type="ECO:0008006" key="9">
    <source>
        <dbReference type="Google" id="ProtNLM"/>
    </source>
</evidence>
<evidence type="ECO:0000256" key="6">
    <source>
        <dbReference type="SAM" id="MobiDB-lite"/>
    </source>
</evidence>
<dbReference type="GO" id="GO:0003713">
    <property type="term" value="F:transcription coactivator activity"/>
    <property type="evidence" value="ECO:0007669"/>
    <property type="project" value="TreeGrafter"/>
</dbReference>
<comment type="similarity">
    <text evidence="2">Belongs to the Mediator complex subunit 27 family.</text>
</comment>
<sequence>MAANIPSAGHTDATNKASALQSQIHALTGLYSQVSGLRQLPAHVLSPAPSFGNPPSATSEDFEQLKAFQAALATAHVQDALKHAQLRDGLGKADVELSRLRRDIRKRRRPPSPESPLPYNAEQQPAEKAVFPRAEGGPLGVSEMAAFVRDFNRTRTSGPVRVHIWTRRREDGQRTLEQAERARPVVLRVTIASVLTAYIAFGVEDDERRTLCVESVAVFGPREKKAPHQQSEFAVFRNLSQQVAKMVQAYPRVACQSLVQAISAYESLFIEQCCRCARVLSTEGHMPPTARVWVDGADGQAGRWVARHVMCRGV</sequence>
<comment type="subcellular location">
    <subcellularLocation>
        <location evidence="1">Nucleus</location>
    </subcellularLocation>
</comment>
<protein>
    <recommendedName>
        <fullName evidence="9">Mediator complex subunit 27</fullName>
    </recommendedName>
</protein>
<dbReference type="PANTHER" id="PTHR13130">
    <property type="entry name" value="34 KDA TRANSCRIPTIONAL CO-ACTIVATOR-RELATED"/>
    <property type="match status" value="1"/>
</dbReference>
<evidence type="ECO:0000256" key="5">
    <source>
        <dbReference type="ARBA" id="ARBA00023242"/>
    </source>
</evidence>
<dbReference type="GO" id="GO:0006357">
    <property type="term" value="P:regulation of transcription by RNA polymerase II"/>
    <property type="evidence" value="ECO:0007669"/>
    <property type="project" value="TreeGrafter"/>
</dbReference>
<dbReference type="AlphaFoldDB" id="A0A550CY03"/>
<dbReference type="InterPro" id="IPR021627">
    <property type="entry name" value="Mediator_Med27"/>
</dbReference>
<evidence type="ECO:0000313" key="7">
    <source>
        <dbReference type="EMBL" id="TRM69674.1"/>
    </source>
</evidence>